<proteinExistence type="predicted"/>
<dbReference type="EMBL" id="JYDL01000172">
    <property type="protein sequence ID" value="KRX14082.1"/>
    <property type="molecule type" value="Genomic_DNA"/>
</dbReference>
<reference evidence="2 3" key="1">
    <citation type="submission" date="2015-01" db="EMBL/GenBank/DDBJ databases">
        <title>Evolution of Trichinella species and genotypes.</title>
        <authorList>
            <person name="Korhonen P.K."/>
            <person name="Edoardo P."/>
            <person name="Giuseppe L.R."/>
            <person name="Gasser R.B."/>
        </authorList>
    </citation>
    <scope>NUCLEOTIDE SEQUENCE [LARGE SCALE GENOMIC DNA]</scope>
    <source>
        <strain evidence="2">ISS37</strain>
    </source>
</reference>
<evidence type="ECO:0000313" key="3">
    <source>
        <dbReference type="Proteomes" id="UP000054630"/>
    </source>
</evidence>
<protein>
    <submittedName>
        <fullName evidence="2">Uncharacterized protein</fullName>
    </submittedName>
</protein>
<sequence length="171" mass="19827">MRQLSCLILAYCDMVLVLCDERTMAFEVERRSKIRKSQRLCFNDHPMKSSKLVVQKNSSQRSGNEEILISAHLPKEHPKENFYKIFSDYNQRKDAENNNHQESRSLVSNSSVDLAFESGYILLYDDTYLKNNSQVAEKYETEIKKAIDNASLSNSNCTTKTERISIFISRL</sequence>
<keyword evidence="1" id="KW-0732">Signal</keyword>
<name>A0A0V0RI00_9BILA</name>
<accession>A0A0V0RI00</accession>
<organism evidence="2 3">
    <name type="scientific">Trichinella nelsoni</name>
    <dbReference type="NCBI Taxonomy" id="6336"/>
    <lineage>
        <taxon>Eukaryota</taxon>
        <taxon>Metazoa</taxon>
        <taxon>Ecdysozoa</taxon>
        <taxon>Nematoda</taxon>
        <taxon>Enoplea</taxon>
        <taxon>Dorylaimia</taxon>
        <taxon>Trichinellida</taxon>
        <taxon>Trichinellidae</taxon>
        <taxon>Trichinella</taxon>
    </lineage>
</organism>
<dbReference type="Proteomes" id="UP000054630">
    <property type="component" value="Unassembled WGS sequence"/>
</dbReference>
<gene>
    <name evidence="2" type="ORF">T07_7063</name>
</gene>
<evidence type="ECO:0000313" key="2">
    <source>
        <dbReference type="EMBL" id="KRX14082.1"/>
    </source>
</evidence>
<feature type="chain" id="PRO_5006867885" evidence="1">
    <location>
        <begin position="20"/>
        <end position="171"/>
    </location>
</feature>
<comment type="caution">
    <text evidence="2">The sequence shown here is derived from an EMBL/GenBank/DDBJ whole genome shotgun (WGS) entry which is preliminary data.</text>
</comment>
<feature type="signal peptide" evidence="1">
    <location>
        <begin position="1"/>
        <end position="19"/>
    </location>
</feature>
<evidence type="ECO:0000256" key="1">
    <source>
        <dbReference type="SAM" id="SignalP"/>
    </source>
</evidence>
<keyword evidence="3" id="KW-1185">Reference proteome</keyword>
<dbReference type="AlphaFoldDB" id="A0A0V0RI00"/>